<evidence type="ECO:0000313" key="1">
    <source>
        <dbReference type="EMBL" id="RHM46018.1"/>
    </source>
</evidence>
<name>A0A415QNM0_9BACT</name>
<dbReference type="AlphaFoldDB" id="A0A415QNM0"/>
<organism evidence="1 2">
    <name type="scientific">Butyricimonas virosa</name>
    <dbReference type="NCBI Taxonomy" id="544645"/>
    <lineage>
        <taxon>Bacteria</taxon>
        <taxon>Pseudomonadati</taxon>
        <taxon>Bacteroidota</taxon>
        <taxon>Bacteroidia</taxon>
        <taxon>Bacteroidales</taxon>
        <taxon>Odoribacteraceae</taxon>
        <taxon>Butyricimonas</taxon>
    </lineage>
</organism>
<gene>
    <name evidence="1" type="ORF">DWZ68_03390</name>
</gene>
<accession>A0A415QNM0</accession>
<protein>
    <submittedName>
        <fullName evidence="1">Uncharacterized protein</fullName>
    </submittedName>
</protein>
<dbReference type="Proteomes" id="UP000286038">
    <property type="component" value="Unassembled WGS sequence"/>
</dbReference>
<dbReference type="EMBL" id="QRPV01000003">
    <property type="protein sequence ID" value="RHM46018.1"/>
    <property type="molecule type" value="Genomic_DNA"/>
</dbReference>
<sequence length="212" mass="24363">MNSIFFARQYAEDTKPQGAESTTRNIGVNAVFNYSYDDRLLFDATFRTNASSQFGANQRWGNFWSLGAGWNMHNEKWLRSKEWFSRLKLRASVGSTGSQGNNAYQSLATYNYSEKNYENKLGAYLMGMENKDLKWQKKMDYNVGMDMSVKNNFNLVFDYYQSTTENLLVAFTLPPSTPLPCKYSLRKSFHPNCNSKNRTNNVVLSLDGKNSN</sequence>
<dbReference type="SUPFAM" id="SSF56935">
    <property type="entry name" value="Porins"/>
    <property type="match status" value="1"/>
</dbReference>
<proteinExistence type="predicted"/>
<dbReference type="RefSeq" id="WP_118448793.1">
    <property type="nucleotide sequence ID" value="NZ_CABJDM010000003.1"/>
</dbReference>
<comment type="caution">
    <text evidence="1">The sequence shown here is derived from an EMBL/GenBank/DDBJ whole genome shotgun (WGS) entry which is preliminary data.</text>
</comment>
<reference evidence="1 2" key="1">
    <citation type="submission" date="2018-08" db="EMBL/GenBank/DDBJ databases">
        <title>A genome reference for cultivated species of the human gut microbiota.</title>
        <authorList>
            <person name="Zou Y."/>
            <person name="Xue W."/>
            <person name="Luo G."/>
        </authorList>
    </citation>
    <scope>NUCLEOTIDE SEQUENCE [LARGE SCALE GENOMIC DNA]</scope>
    <source>
        <strain evidence="1 2">AF34-33</strain>
    </source>
</reference>
<evidence type="ECO:0000313" key="2">
    <source>
        <dbReference type="Proteomes" id="UP000286038"/>
    </source>
</evidence>